<accession>A0A934IMV4</accession>
<dbReference type="Gene3D" id="3.10.105.10">
    <property type="entry name" value="Dipeptide-binding Protein, Domain 3"/>
    <property type="match status" value="1"/>
</dbReference>
<dbReference type="GO" id="GO:0022857">
    <property type="term" value="F:transmembrane transporter activity"/>
    <property type="evidence" value="ECO:0007669"/>
    <property type="project" value="InterPro"/>
</dbReference>
<reference evidence="3" key="1">
    <citation type="submission" date="2020-12" db="EMBL/GenBank/DDBJ databases">
        <title>Bacterial taxonomy.</title>
        <authorList>
            <person name="Pan X."/>
        </authorList>
    </citation>
    <scope>NUCLEOTIDE SEQUENCE</scope>
    <source>
        <strain evidence="3">B2012</strain>
    </source>
</reference>
<dbReference type="AlphaFoldDB" id="A0A934IMV4"/>
<dbReference type="CDD" id="cd13641">
    <property type="entry name" value="PBP2_HisX_like"/>
    <property type="match status" value="1"/>
</dbReference>
<dbReference type="Proteomes" id="UP000609531">
    <property type="component" value="Unassembled WGS sequence"/>
</dbReference>
<keyword evidence="1" id="KW-0732">Signal</keyword>
<dbReference type="GO" id="GO:0043190">
    <property type="term" value="C:ATP-binding cassette (ABC) transporter complex"/>
    <property type="evidence" value="ECO:0007669"/>
    <property type="project" value="InterPro"/>
</dbReference>
<evidence type="ECO:0000259" key="2">
    <source>
        <dbReference type="Pfam" id="PF04069"/>
    </source>
</evidence>
<dbReference type="EMBL" id="JAEKJA010000004">
    <property type="protein sequence ID" value="MBJ3775356.1"/>
    <property type="molecule type" value="Genomic_DNA"/>
</dbReference>
<dbReference type="Gene3D" id="3.40.190.100">
    <property type="entry name" value="Glycine betaine-binding periplasmic protein, domain 2"/>
    <property type="match status" value="1"/>
</dbReference>
<evidence type="ECO:0000313" key="4">
    <source>
        <dbReference type="Proteomes" id="UP000609531"/>
    </source>
</evidence>
<organism evidence="3 4">
    <name type="scientific">Acuticoccus mangrovi</name>
    <dbReference type="NCBI Taxonomy" id="2796142"/>
    <lineage>
        <taxon>Bacteria</taxon>
        <taxon>Pseudomonadati</taxon>
        <taxon>Pseudomonadota</taxon>
        <taxon>Alphaproteobacteria</taxon>
        <taxon>Hyphomicrobiales</taxon>
        <taxon>Amorphaceae</taxon>
        <taxon>Acuticoccus</taxon>
    </lineage>
</organism>
<dbReference type="RefSeq" id="WP_198881264.1">
    <property type="nucleotide sequence ID" value="NZ_JAEKJA010000004.1"/>
</dbReference>
<evidence type="ECO:0000256" key="1">
    <source>
        <dbReference type="SAM" id="SignalP"/>
    </source>
</evidence>
<proteinExistence type="predicted"/>
<keyword evidence="4" id="KW-1185">Reference proteome</keyword>
<comment type="caution">
    <text evidence="3">The sequence shown here is derived from an EMBL/GenBank/DDBJ whole genome shotgun (WGS) entry which is preliminary data.</text>
</comment>
<dbReference type="SUPFAM" id="SSF53850">
    <property type="entry name" value="Periplasmic binding protein-like II"/>
    <property type="match status" value="1"/>
</dbReference>
<evidence type="ECO:0000313" key="3">
    <source>
        <dbReference type="EMBL" id="MBJ3775356.1"/>
    </source>
</evidence>
<gene>
    <name evidence="3" type="ORF">JCR33_06640</name>
</gene>
<feature type="chain" id="PRO_5037691401" evidence="1">
    <location>
        <begin position="27"/>
        <end position="340"/>
    </location>
</feature>
<dbReference type="InterPro" id="IPR007210">
    <property type="entry name" value="ABC_Gly_betaine_transp_sub-bd"/>
</dbReference>
<sequence length="340" mass="36912">MALRNNALLAGAIFVTAAGLVGPAVADDALCDLNRPVVFGGLDYGSAAFHTAVARLVLEEGYGCETEAIPGTTLILNQGLGRGDVDVIMEVWTANTAQTFLDAEAAGKAERLGTTFPDAKEGWYVPRYLVEGEGAEAPGLKSAEDLADYKALFKDPEEPELGRFLNCVIGWQCEVVNTKKLHAYGLDDDYTNVRAGSGAALEAAVESAYLRKRPVVFYHWEPTWLLGKYDFVKLDEPPFDQATWDKMMAEEDPDVATAYPTTKVVIGGNVAFGKDAPKLREFLLKYGTTTAVTGAALAYMRDNDASPEEAARVFLAEDKIDWRPWMPEAAADRLAEALTQ</sequence>
<protein>
    <submittedName>
        <fullName evidence="3">ABC transporter substrate-binding protein</fullName>
    </submittedName>
</protein>
<name>A0A934IMV4_9HYPH</name>
<dbReference type="Pfam" id="PF04069">
    <property type="entry name" value="OpuAC"/>
    <property type="match status" value="1"/>
</dbReference>
<feature type="domain" description="ABC-type glycine betaine transport system substrate-binding" evidence="2">
    <location>
        <begin position="36"/>
        <end position="317"/>
    </location>
</feature>
<feature type="signal peptide" evidence="1">
    <location>
        <begin position="1"/>
        <end position="26"/>
    </location>
</feature>